<proteinExistence type="predicted"/>
<sequence length="114" mass="12851">MSIVGYHDGCSLNIAFWGRSYTNGGLVFAFWAVLVTICLSYVSFWTVHFTVFASFFAFWTHGSPMFVRNVGCVDPKIRCSAEWYFTLFSIGIIPAVPMENGMSIPHDYATQQGR</sequence>
<dbReference type="Proteomes" id="UP000326198">
    <property type="component" value="Unassembled WGS sequence"/>
</dbReference>
<keyword evidence="1" id="KW-1133">Transmembrane helix</keyword>
<organism evidence="2 3">
    <name type="scientific">Aspergillus bertholletiae</name>
    <dbReference type="NCBI Taxonomy" id="1226010"/>
    <lineage>
        <taxon>Eukaryota</taxon>
        <taxon>Fungi</taxon>
        <taxon>Dikarya</taxon>
        <taxon>Ascomycota</taxon>
        <taxon>Pezizomycotina</taxon>
        <taxon>Eurotiomycetes</taxon>
        <taxon>Eurotiomycetidae</taxon>
        <taxon>Eurotiales</taxon>
        <taxon>Aspergillaceae</taxon>
        <taxon>Aspergillus</taxon>
        <taxon>Aspergillus subgen. Circumdati</taxon>
    </lineage>
</organism>
<gene>
    <name evidence="2" type="ORF">BDV26DRAFT_87630</name>
</gene>
<dbReference type="AlphaFoldDB" id="A0A5N7ASC5"/>
<accession>A0A5N7ASC5</accession>
<feature type="transmembrane region" description="Helical" evidence="1">
    <location>
        <begin position="26"/>
        <end position="59"/>
    </location>
</feature>
<reference evidence="2 3" key="1">
    <citation type="submission" date="2019-04" db="EMBL/GenBank/DDBJ databases">
        <title>Friends and foes A comparative genomics studyof 23 Aspergillus species from section Flavi.</title>
        <authorList>
            <consortium name="DOE Joint Genome Institute"/>
            <person name="Kjaerbolling I."/>
            <person name="Vesth T."/>
            <person name="Frisvad J.C."/>
            <person name="Nybo J.L."/>
            <person name="Theobald S."/>
            <person name="Kildgaard S."/>
            <person name="Isbrandt T."/>
            <person name="Kuo A."/>
            <person name="Sato A."/>
            <person name="Lyhne E.K."/>
            <person name="Kogle M.E."/>
            <person name="Wiebenga A."/>
            <person name="Kun R.S."/>
            <person name="Lubbers R.J."/>
            <person name="Makela M.R."/>
            <person name="Barry K."/>
            <person name="Chovatia M."/>
            <person name="Clum A."/>
            <person name="Daum C."/>
            <person name="Haridas S."/>
            <person name="He G."/>
            <person name="LaButti K."/>
            <person name="Lipzen A."/>
            <person name="Mondo S."/>
            <person name="Riley R."/>
            <person name="Salamov A."/>
            <person name="Simmons B.A."/>
            <person name="Magnuson J.K."/>
            <person name="Henrissat B."/>
            <person name="Mortensen U.H."/>
            <person name="Larsen T.O."/>
            <person name="Devries R.P."/>
            <person name="Grigoriev I.V."/>
            <person name="Machida M."/>
            <person name="Baker S.E."/>
            <person name="Andersen M.R."/>
        </authorList>
    </citation>
    <scope>NUCLEOTIDE SEQUENCE [LARGE SCALE GENOMIC DNA]</scope>
    <source>
        <strain evidence="2 3">IBT 29228</strain>
    </source>
</reference>
<name>A0A5N7ASC5_9EURO</name>
<protein>
    <submittedName>
        <fullName evidence="2">Uncharacterized protein</fullName>
    </submittedName>
</protein>
<keyword evidence="1" id="KW-0812">Transmembrane</keyword>
<evidence type="ECO:0000313" key="3">
    <source>
        <dbReference type="Proteomes" id="UP000326198"/>
    </source>
</evidence>
<dbReference type="EMBL" id="ML736343">
    <property type="protein sequence ID" value="KAE8372757.1"/>
    <property type="molecule type" value="Genomic_DNA"/>
</dbReference>
<evidence type="ECO:0000256" key="1">
    <source>
        <dbReference type="SAM" id="Phobius"/>
    </source>
</evidence>
<keyword evidence="3" id="KW-1185">Reference proteome</keyword>
<keyword evidence="1" id="KW-0472">Membrane</keyword>
<evidence type="ECO:0000313" key="2">
    <source>
        <dbReference type="EMBL" id="KAE8372757.1"/>
    </source>
</evidence>